<feature type="chain" id="PRO_5001493124" evidence="2">
    <location>
        <begin position="30"/>
        <end position="235"/>
    </location>
</feature>
<evidence type="ECO:0000256" key="2">
    <source>
        <dbReference type="SAM" id="SignalP"/>
    </source>
</evidence>
<sequence>MMWQNLYTKASAMLSKLLILLAFHELMDTAVVYRRVCSYCRDKEVYQHGHNYVGFYQKQNTGPLEGYPCANDPGKLMKCATSCVQAQIIQQDTGNTYTYRDCGTYLLQEFGREKINLSYTQYAMILTDLDDAGNTWVFKFCNKEKCLHPSDYDISGGEEQKGKTVVEVKPIEKPCPEKAVSSYVLLIFGIAGVIAGLALIIKVYNKWSEERRIGNRVSARMNVNNEELLFEQANQ</sequence>
<protein>
    <submittedName>
        <fullName evidence="3">Uncharacterized protein</fullName>
    </submittedName>
</protein>
<name>A0A016V653_9BILA</name>
<keyword evidence="1" id="KW-1133">Transmembrane helix</keyword>
<accession>A0A016V653</accession>
<evidence type="ECO:0000256" key="1">
    <source>
        <dbReference type="SAM" id="Phobius"/>
    </source>
</evidence>
<keyword evidence="2" id="KW-0732">Signal</keyword>
<organism evidence="3 4">
    <name type="scientific">Ancylostoma ceylanicum</name>
    <dbReference type="NCBI Taxonomy" id="53326"/>
    <lineage>
        <taxon>Eukaryota</taxon>
        <taxon>Metazoa</taxon>
        <taxon>Ecdysozoa</taxon>
        <taxon>Nematoda</taxon>
        <taxon>Chromadorea</taxon>
        <taxon>Rhabditida</taxon>
        <taxon>Rhabditina</taxon>
        <taxon>Rhabditomorpha</taxon>
        <taxon>Strongyloidea</taxon>
        <taxon>Ancylostomatidae</taxon>
        <taxon>Ancylostomatinae</taxon>
        <taxon>Ancylostoma</taxon>
    </lineage>
</organism>
<feature type="signal peptide" evidence="2">
    <location>
        <begin position="1"/>
        <end position="29"/>
    </location>
</feature>
<dbReference type="EMBL" id="JARK01001352">
    <property type="protein sequence ID" value="EYC23129.1"/>
    <property type="molecule type" value="Genomic_DNA"/>
</dbReference>
<feature type="transmembrane region" description="Helical" evidence="1">
    <location>
        <begin position="183"/>
        <end position="204"/>
    </location>
</feature>
<proteinExistence type="predicted"/>
<keyword evidence="1" id="KW-0472">Membrane</keyword>
<reference evidence="4" key="1">
    <citation type="journal article" date="2015" name="Nat. Genet.">
        <title>The genome and transcriptome of the zoonotic hookworm Ancylostoma ceylanicum identify infection-specific gene families.</title>
        <authorList>
            <person name="Schwarz E.M."/>
            <person name="Hu Y."/>
            <person name="Antoshechkin I."/>
            <person name="Miller M.M."/>
            <person name="Sternberg P.W."/>
            <person name="Aroian R.V."/>
        </authorList>
    </citation>
    <scope>NUCLEOTIDE SEQUENCE</scope>
    <source>
        <strain evidence="4">HY135</strain>
    </source>
</reference>
<dbReference type="AlphaFoldDB" id="A0A016V653"/>
<evidence type="ECO:0000313" key="4">
    <source>
        <dbReference type="Proteomes" id="UP000024635"/>
    </source>
</evidence>
<comment type="caution">
    <text evidence="3">The sequence shown here is derived from an EMBL/GenBank/DDBJ whole genome shotgun (WGS) entry which is preliminary data.</text>
</comment>
<dbReference type="OrthoDB" id="5865623at2759"/>
<keyword evidence="1" id="KW-0812">Transmembrane</keyword>
<keyword evidence="4" id="KW-1185">Reference proteome</keyword>
<evidence type="ECO:0000313" key="3">
    <source>
        <dbReference type="EMBL" id="EYC23129.1"/>
    </source>
</evidence>
<dbReference type="Proteomes" id="UP000024635">
    <property type="component" value="Unassembled WGS sequence"/>
</dbReference>
<gene>
    <name evidence="3" type="primary">Acey_s0016.g3137</name>
    <name evidence="3" type="ORF">Y032_0016g3137</name>
</gene>